<organism evidence="2 3">
    <name type="scientific">Sphingobium algorifonticola</name>
    <dbReference type="NCBI Taxonomy" id="2008318"/>
    <lineage>
        <taxon>Bacteria</taxon>
        <taxon>Pseudomonadati</taxon>
        <taxon>Pseudomonadota</taxon>
        <taxon>Alphaproteobacteria</taxon>
        <taxon>Sphingomonadales</taxon>
        <taxon>Sphingomonadaceae</taxon>
        <taxon>Sphingobium</taxon>
    </lineage>
</organism>
<keyword evidence="2" id="KW-0808">Transferase</keyword>
<accession>A0A437J533</accession>
<dbReference type="EMBL" id="RZUL01000005">
    <property type="protein sequence ID" value="RVT39822.1"/>
    <property type="molecule type" value="Genomic_DNA"/>
</dbReference>
<dbReference type="Gene3D" id="3.40.50.2000">
    <property type="entry name" value="Glycogen Phosphorylase B"/>
    <property type="match status" value="1"/>
</dbReference>
<dbReference type="PANTHER" id="PTHR12526">
    <property type="entry name" value="GLYCOSYLTRANSFERASE"/>
    <property type="match status" value="1"/>
</dbReference>
<evidence type="ECO:0000313" key="2">
    <source>
        <dbReference type="EMBL" id="RVT39822.1"/>
    </source>
</evidence>
<dbReference type="GO" id="GO:0016757">
    <property type="term" value="F:glycosyltransferase activity"/>
    <property type="evidence" value="ECO:0007669"/>
    <property type="project" value="InterPro"/>
</dbReference>
<name>A0A437J533_9SPHN</name>
<evidence type="ECO:0000313" key="3">
    <source>
        <dbReference type="Proteomes" id="UP000282977"/>
    </source>
</evidence>
<evidence type="ECO:0000259" key="1">
    <source>
        <dbReference type="Pfam" id="PF00534"/>
    </source>
</evidence>
<protein>
    <submittedName>
        <fullName evidence="2">Glycosyltransferase</fullName>
    </submittedName>
</protein>
<gene>
    <name evidence="2" type="ORF">ENE74_13825</name>
</gene>
<proteinExistence type="predicted"/>
<comment type="caution">
    <text evidence="2">The sequence shown here is derived from an EMBL/GenBank/DDBJ whole genome shotgun (WGS) entry which is preliminary data.</text>
</comment>
<dbReference type="RefSeq" id="WP_127691521.1">
    <property type="nucleotide sequence ID" value="NZ_RZUL01000005.1"/>
</dbReference>
<dbReference type="Pfam" id="PF00534">
    <property type="entry name" value="Glycos_transf_1"/>
    <property type="match status" value="1"/>
</dbReference>
<feature type="domain" description="Glycosyl transferase family 1" evidence="1">
    <location>
        <begin position="199"/>
        <end position="345"/>
    </location>
</feature>
<dbReference type="InterPro" id="IPR001296">
    <property type="entry name" value="Glyco_trans_1"/>
</dbReference>
<dbReference type="SUPFAM" id="SSF53756">
    <property type="entry name" value="UDP-Glycosyltransferase/glycogen phosphorylase"/>
    <property type="match status" value="1"/>
</dbReference>
<dbReference type="AlphaFoldDB" id="A0A437J533"/>
<keyword evidence="3" id="KW-1185">Reference proteome</keyword>
<dbReference type="Proteomes" id="UP000282977">
    <property type="component" value="Unassembled WGS sequence"/>
</dbReference>
<dbReference type="OrthoDB" id="9807414at2"/>
<reference evidence="2 3" key="1">
    <citation type="submission" date="2019-01" db="EMBL/GenBank/DDBJ databases">
        <authorList>
            <person name="Chen W.-M."/>
        </authorList>
    </citation>
    <scope>NUCLEOTIDE SEQUENCE [LARGE SCALE GENOMIC DNA]</scope>
    <source>
        <strain evidence="2 3">TLA-22</strain>
    </source>
</reference>
<sequence>MIRILWATPFNVKSAIGTFSSEVCNELMRRGYSIQIMRIESGTEAALPALPIDALVWGSDDPIPLDIDLVVINYGNHAPYHAGALRLAAAYPALSIFHDAEMRHFAAGMIERHQIHVPSLYGPSGKDPHGLDFDLVDPDARPLLLSLSALGACSVVHGPHYLAAVAESCPGPVEVIPLCFPNIGAADAAPSRSPKLSVTIFGIISRYKQPDRLLKAIAMLSEDFGAIEIHFAGTIEDWYRDALTGIAMDLGIPSPIFHGYLPDKELSNLLHQSTAVCCLRYPVTEGGSASLITALYHARPLVVSDVASYALTPDDLVYKVPYGDDVNSLAQALREIFNNPQTSDAKALAARDWARNNFSASAYVDKLEPLIDTSLAMMPALLACRQLATTACYAGGEVMLPALKQIAEVVNELYFCSEE</sequence>
<dbReference type="CDD" id="cd03801">
    <property type="entry name" value="GT4_PimA-like"/>
    <property type="match status" value="1"/>
</dbReference>